<feature type="non-terminal residue" evidence="3">
    <location>
        <position position="77"/>
    </location>
</feature>
<gene>
    <name evidence="3" type="ORF">AB0E89_48090</name>
</gene>
<accession>A0ABV3A009</accession>
<evidence type="ECO:0000313" key="3">
    <source>
        <dbReference type="EMBL" id="MEU3788156.1"/>
    </source>
</evidence>
<protein>
    <submittedName>
        <fullName evidence="3">ABC transporter permease</fullName>
    </submittedName>
</protein>
<name>A0ABV3A009_9ACTN</name>
<proteinExistence type="predicted"/>
<comment type="caution">
    <text evidence="3">The sequence shown here is derived from an EMBL/GenBank/DDBJ whole genome shotgun (WGS) entry which is preliminary data.</text>
</comment>
<keyword evidence="2" id="KW-0472">Membrane</keyword>
<sequence length="77" mass="7984">MSATTDVTDPAAGVAQTPAKDTGRGLDLGRFRELSLIPAILVLMLIGFIVSPAFLTSDNLIGVAQQSTELSLLVLAT</sequence>
<evidence type="ECO:0000256" key="1">
    <source>
        <dbReference type="SAM" id="MobiDB-lite"/>
    </source>
</evidence>
<feature type="transmembrane region" description="Helical" evidence="2">
    <location>
        <begin position="34"/>
        <end position="55"/>
    </location>
</feature>
<dbReference type="EMBL" id="JBEZVE010000091">
    <property type="protein sequence ID" value="MEU3788156.1"/>
    <property type="molecule type" value="Genomic_DNA"/>
</dbReference>
<evidence type="ECO:0000256" key="2">
    <source>
        <dbReference type="SAM" id="Phobius"/>
    </source>
</evidence>
<keyword evidence="4" id="KW-1185">Reference proteome</keyword>
<keyword evidence="2" id="KW-1133">Transmembrane helix</keyword>
<reference evidence="3 4" key="1">
    <citation type="submission" date="2024-06" db="EMBL/GenBank/DDBJ databases">
        <title>The Natural Products Discovery Center: Release of the First 8490 Sequenced Strains for Exploring Actinobacteria Biosynthetic Diversity.</title>
        <authorList>
            <person name="Kalkreuter E."/>
            <person name="Kautsar S.A."/>
            <person name="Yang D."/>
            <person name="Bader C.D."/>
            <person name="Teijaro C.N."/>
            <person name="Fluegel L."/>
            <person name="Davis C.M."/>
            <person name="Simpson J.R."/>
            <person name="Lauterbach L."/>
            <person name="Steele A.D."/>
            <person name="Gui C."/>
            <person name="Meng S."/>
            <person name="Li G."/>
            <person name="Viehrig K."/>
            <person name="Ye F."/>
            <person name="Su P."/>
            <person name="Kiefer A.F."/>
            <person name="Nichols A."/>
            <person name="Cepeda A.J."/>
            <person name="Yan W."/>
            <person name="Fan B."/>
            <person name="Jiang Y."/>
            <person name="Adhikari A."/>
            <person name="Zheng C.-J."/>
            <person name="Schuster L."/>
            <person name="Cowan T.M."/>
            <person name="Smanski M.J."/>
            <person name="Chevrette M.G."/>
            <person name="De Carvalho L.P.S."/>
            <person name="Shen B."/>
        </authorList>
    </citation>
    <scope>NUCLEOTIDE SEQUENCE [LARGE SCALE GENOMIC DNA]</scope>
    <source>
        <strain evidence="3 4">NPDC033843</strain>
    </source>
</reference>
<evidence type="ECO:0000313" key="4">
    <source>
        <dbReference type="Proteomes" id="UP001550739"/>
    </source>
</evidence>
<dbReference type="Proteomes" id="UP001550739">
    <property type="component" value="Unassembled WGS sequence"/>
</dbReference>
<feature type="region of interest" description="Disordered" evidence="1">
    <location>
        <begin position="1"/>
        <end position="24"/>
    </location>
</feature>
<organism evidence="3 4">
    <name type="scientific">Streptomyces sp. 900129855</name>
    <dbReference type="NCBI Taxonomy" id="3155129"/>
    <lineage>
        <taxon>Bacteria</taxon>
        <taxon>Bacillati</taxon>
        <taxon>Actinomycetota</taxon>
        <taxon>Actinomycetes</taxon>
        <taxon>Kitasatosporales</taxon>
        <taxon>Streptomycetaceae</taxon>
        <taxon>Streptomyces</taxon>
    </lineage>
</organism>
<keyword evidence="2" id="KW-0812">Transmembrane</keyword>